<dbReference type="Proteomes" id="UP000016944">
    <property type="component" value="Chromosome II"/>
</dbReference>
<organism evidence="1 2">
    <name type="scientific">Agrobacterium pusense</name>
    <dbReference type="NCBI Taxonomy" id="648995"/>
    <lineage>
        <taxon>Bacteria</taxon>
        <taxon>Pseudomonadati</taxon>
        <taxon>Pseudomonadota</taxon>
        <taxon>Alphaproteobacteria</taxon>
        <taxon>Hyphomicrobiales</taxon>
        <taxon>Rhizobiaceae</taxon>
        <taxon>Rhizobium/Agrobacterium group</taxon>
        <taxon>Agrobacterium</taxon>
    </lineage>
</organism>
<dbReference type="HOGENOM" id="CLU_2993645_0_0_5"/>
<evidence type="ECO:0000313" key="2">
    <source>
        <dbReference type="Proteomes" id="UP000016944"/>
    </source>
</evidence>
<evidence type="ECO:0000313" key="1">
    <source>
        <dbReference type="EMBL" id="CDI10986.1"/>
    </source>
</evidence>
<gene>
    <name evidence="1" type="ORF">BN877_II1195</name>
</gene>
<dbReference type="AlphaFoldDB" id="U4QBB8"/>
<dbReference type="EMBL" id="HG518323">
    <property type="protein sequence ID" value="CDI10986.1"/>
    <property type="molecule type" value="Genomic_DNA"/>
</dbReference>
<protein>
    <submittedName>
        <fullName evidence="1">Uncharacterized protein</fullName>
    </submittedName>
</protein>
<accession>U4QBB8</accession>
<sequence>MRIRNLLLENRPEAWNIAPARIIHMANRDGRQYPFCDAAMVLFRHGRKIAGRRAFCG</sequence>
<proteinExistence type="predicted"/>
<reference evidence="1 2" key="1">
    <citation type="journal article" date="2013" name="Genome Announc.">
        <title>Complete Genome Sequence of the Sesbania Symbiont and Rice Growth-Promoting Endophyte Rhizobium sp. Strain IRBG74.</title>
        <authorList>
            <person name="Crook M.B."/>
            <person name="Mitra S."/>
            <person name="Ane J.M."/>
            <person name="Sadowsky M.J."/>
            <person name="Gyaneshwar P."/>
        </authorList>
    </citation>
    <scope>NUCLEOTIDE SEQUENCE [LARGE SCALE GENOMIC DNA]</scope>
    <source>
        <strain evidence="1 2">IRBG74</strain>
    </source>
</reference>
<dbReference type="KEGG" id="rir:BN877_II1195"/>
<name>U4QBB8_9HYPH</name>